<dbReference type="eggNOG" id="KOG4424">
    <property type="taxonomic scope" value="Eukaryota"/>
</dbReference>
<dbReference type="InParanoid" id="A0CSX7"/>
<organism evidence="2 3">
    <name type="scientific">Paramecium tetraurelia</name>
    <dbReference type="NCBI Taxonomy" id="5888"/>
    <lineage>
        <taxon>Eukaryota</taxon>
        <taxon>Sar</taxon>
        <taxon>Alveolata</taxon>
        <taxon>Ciliophora</taxon>
        <taxon>Intramacronucleata</taxon>
        <taxon>Oligohymenophorea</taxon>
        <taxon>Peniculida</taxon>
        <taxon>Parameciidae</taxon>
        <taxon>Paramecium</taxon>
    </lineage>
</organism>
<gene>
    <name evidence="2" type="ORF">GSPATT00010167001</name>
</gene>
<dbReference type="PANTHER" id="PTHR12673">
    <property type="entry name" value="FACIOGENITAL DYSPLASIA PROTEIN"/>
    <property type="match status" value="1"/>
</dbReference>
<dbReference type="InterPro" id="IPR000219">
    <property type="entry name" value="DH_dom"/>
</dbReference>
<dbReference type="STRING" id="5888.A0CSX7"/>
<dbReference type="Gene3D" id="1.20.900.10">
    <property type="entry name" value="Dbl homology (DH) domain"/>
    <property type="match status" value="1"/>
</dbReference>
<dbReference type="SUPFAM" id="SSF48065">
    <property type="entry name" value="DBL homology domain (DH-domain)"/>
    <property type="match status" value="1"/>
</dbReference>
<sequence length="1085" mass="128346">MIVLFKFRIDQFSYRNQSQDVILNLSLGVSKAKCHIGRTRKKIEKKRINNLNHQNLLRQAKGNKIQIQYKGILFILVELSQSEKPDQDHIIRESDVIKTLNKMFNDNPQVRDHIEGQLEKQSQMSSQLEDDWEEDNEKNDQLYSQELIQQVNDQELQSEDRIYVGMITNEFTSQMKKSKRLSMDLQSISIPNRTQSILQSKLIFNDQNQLILVQDDSYYLEQLDKIIYIQRYIKCKLTKEKKEKEKQLIEKMNRYRINVLNELIQTEVKYVADLEILNAIKIKLAKQFSNKKDDIKMMFNIHEILKFNTEFLSELQKKNNLKDPNAIVMDSIVPLLNGFIFYYEYCKAYEQARKITTQYEAIPAFQQCIKDIEVQNLLKGLSLNDYTIKPVQRLPKYVLLFKDLLKHTMQSHPDYQNVKNCLETIEKINDKNNSEMDVYLKQAKLIELYQQFGNIQNLTIFEPNIYFIFEDICSIYTKKIEQRIIIYAFNNLLLFAKINKQNSLEYQLHIPITHLSFIKDIKDLLIIKNSFEFVNRNETIIIVNEDSKTKEILKTKIQLIINSQKEIFESKIDKKQDINNICVKVEILGTESDPKFDKNITFYKTNFTIDTIQITSLIRFSQVVSLTQLVNKYDSKLKIPTIAKSLSSKSQKVIDERKLRMEQLLQIILNSPQIIQNSEYQRQVLEILNLDTKFYSLPEQMKQKPELFQHKAKLRQQKNQKNSNLEFLHSFQEEKFRSKISEDDKQIKIGQEAANQPYCIEIMILTGQTLQVGFKKNTTTWFIKNAVANQINLKCFVDFKIFIVDTAGIIRVIEDDEKISTILDTSKTGFLKSLKNMFINGTKFQFIFRKYLYLPWRQEELEYQQDEVRLKCLMFEIVFLAKDQTFPLSFIDFCLMTAFYSIATQQKIDRNLLKKAIPACVIKQHTEKIWLEQIQREVAYRENQLLEFQTQSQKKDPNKKNYSIQSLSSLLMVTCFQTNVLFGMQLFFVECSKETIQMVQQKEFGIKLSYQVLIGLNFNGLHFIKPENRTWLGRIDFKLITEIKSFPIEFVCKINDCNLKFKTQTPYEIKHLILEYQQINEILNS</sequence>
<dbReference type="SMART" id="SM00325">
    <property type="entry name" value="RhoGEF"/>
    <property type="match status" value="1"/>
</dbReference>
<dbReference type="InterPro" id="IPR011993">
    <property type="entry name" value="PH-like_dom_sf"/>
</dbReference>
<evidence type="ECO:0000313" key="2">
    <source>
        <dbReference type="EMBL" id="CAK73894.1"/>
    </source>
</evidence>
<dbReference type="PANTHER" id="PTHR12673:SF159">
    <property type="entry name" value="LD03170P"/>
    <property type="match status" value="1"/>
</dbReference>
<dbReference type="Proteomes" id="UP000000600">
    <property type="component" value="Unassembled WGS sequence"/>
</dbReference>
<dbReference type="KEGG" id="ptm:GSPATT00010167001"/>
<dbReference type="OMA" id="MFNIHEI"/>
<dbReference type="CDD" id="cd06093">
    <property type="entry name" value="PX_domain"/>
    <property type="match status" value="1"/>
</dbReference>
<dbReference type="Gene3D" id="3.30.1520.10">
    <property type="entry name" value="Phox-like domain"/>
    <property type="match status" value="1"/>
</dbReference>
<dbReference type="OrthoDB" id="1716625at2759"/>
<reference evidence="2 3" key="1">
    <citation type="journal article" date="2006" name="Nature">
        <title>Global trends of whole-genome duplications revealed by the ciliate Paramecium tetraurelia.</title>
        <authorList>
            <consortium name="Genoscope"/>
            <person name="Aury J.-M."/>
            <person name="Jaillon O."/>
            <person name="Duret L."/>
            <person name="Noel B."/>
            <person name="Jubin C."/>
            <person name="Porcel B.M."/>
            <person name="Segurens B."/>
            <person name="Daubin V."/>
            <person name="Anthouard V."/>
            <person name="Aiach N."/>
            <person name="Arnaiz O."/>
            <person name="Billaut A."/>
            <person name="Beisson J."/>
            <person name="Blanc I."/>
            <person name="Bouhouche K."/>
            <person name="Camara F."/>
            <person name="Duharcourt S."/>
            <person name="Guigo R."/>
            <person name="Gogendeau D."/>
            <person name="Katinka M."/>
            <person name="Keller A.-M."/>
            <person name="Kissmehl R."/>
            <person name="Klotz C."/>
            <person name="Koll F."/>
            <person name="Le Moue A."/>
            <person name="Lepere C."/>
            <person name="Malinsky S."/>
            <person name="Nowacki M."/>
            <person name="Nowak J.K."/>
            <person name="Plattner H."/>
            <person name="Poulain J."/>
            <person name="Ruiz F."/>
            <person name="Serrano V."/>
            <person name="Zagulski M."/>
            <person name="Dessen P."/>
            <person name="Betermier M."/>
            <person name="Weissenbach J."/>
            <person name="Scarpelli C."/>
            <person name="Schachter V."/>
            <person name="Sperling L."/>
            <person name="Meyer E."/>
            <person name="Cohen J."/>
            <person name="Wincker P."/>
        </authorList>
    </citation>
    <scope>NUCLEOTIDE SEQUENCE [LARGE SCALE GENOMIC DNA]</scope>
    <source>
        <strain evidence="2 3">Stock d4-2</strain>
    </source>
</reference>
<dbReference type="HOGENOM" id="CLU_010133_0_0_1"/>
<evidence type="ECO:0000259" key="1">
    <source>
        <dbReference type="PROSITE" id="PS50010"/>
    </source>
</evidence>
<dbReference type="Pfam" id="PF00621">
    <property type="entry name" value="RhoGEF"/>
    <property type="match status" value="1"/>
</dbReference>
<dbReference type="GO" id="GO:0035091">
    <property type="term" value="F:phosphatidylinositol binding"/>
    <property type="evidence" value="ECO:0007669"/>
    <property type="project" value="InterPro"/>
</dbReference>
<dbReference type="InterPro" id="IPR036871">
    <property type="entry name" value="PX_dom_sf"/>
</dbReference>
<dbReference type="AlphaFoldDB" id="A0CSX7"/>
<name>A0CSX7_PARTE</name>
<feature type="domain" description="DH" evidence="1">
    <location>
        <begin position="255"/>
        <end position="435"/>
    </location>
</feature>
<proteinExistence type="predicted"/>
<dbReference type="GeneID" id="5027076"/>
<dbReference type="Gene3D" id="2.30.29.30">
    <property type="entry name" value="Pleckstrin-homology domain (PH domain)/Phosphotyrosine-binding domain (PTB)"/>
    <property type="match status" value="1"/>
</dbReference>
<accession>A0CSX7</accession>
<dbReference type="CDD" id="cd00160">
    <property type="entry name" value="RhoGEF"/>
    <property type="match status" value="1"/>
</dbReference>
<keyword evidence="3" id="KW-1185">Reference proteome</keyword>
<dbReference type="RefSeq" id="XP_001441291.1">
    <property type="nucleotide sequence ID" value="XM_001441254.1"/>
</dbReference>
<dbReference type="InterPro" id="IPR035899">
    <property type="entry name" value="DBL_dom_sf"/>
</dbReference>
<dbReference type="InterPro" id="IPR051092">
    <property type="entry name" value="FYVE_RhoGEF_PH"/>
</dbReference>
<dbReference type="PROSITE" id="PS50010">
    <property type="entry name" value="DH_2"/>
    <property type="match status" value="1"/>
</dbReference>
<evidence type="ECO:0000313" key="3">
    <source>
        <dbReference type="Proteomes" id="UP000000600"/>
    </source>
</evidence>
<protein>
    <recommendedName>
        <fullName evidence="1">DH domain-containing protein</fullName>
    </recommendedName>
</protein>
<dbReference type="GO" id="GO:0005085">
    <property type="term" value="F:guanyl-nucleotide exchange factor activity"/>
    <property type="evidence" value="ECO:0000318"/>
    <property type="project" value="GO_Central"/>
</dbReference>
<dbReference type="GO" id="GO:0005737">
    <property type="term" value="C:cytoplasm"/>
    <property type="evidence" value="ECO:0000318"/>
    <property type="project" value="GO_Central"/>
</dbReference>
<dbReference type="SUPFAM" id="SSF64268">
    <property type="entry name" value="PX domain"/>
    <property type="match status" value="1"/>
</dbReference>
<dbReference type="EMBL" id="CT868163">
    <property type="protein sequence ID" value="CAK73894.1"/>
    <property type="molecule type" value="Genomic_DNA"/>
</dbReference>